<feature type="domain" description="Chromo" evidence="4">
    <location>
        <begin position="36"/>
        <end position="86"/>
    </location>
</feature>
<evidence type="ECO:0000313" key="6">
    <source>
        <dbReference type="Proteomes" id="UP000792457"/>
    </source>
</evidence>
<dbReference type="EMBL" id="KZ308747">
    <property type="protein sequence ID" value="KAG8233828.1"/>
    <property type="molecule type" value="Genomic_DNA"/>
</dbReference>
<evidence type="ECO:0000256" key="3">
    <source>
        <dbReference type="SAM" id="MobiDB-lite"/>
    </source>
</evidence>
<dbReference type="InterPro" id="IPR023780">
    <property type="entry name" value="Chromo_domain"/>
</dbReference>
<feature type="region of interest" description="Disordered" evidence="3">
    <location>
        <begin position="149"/>
        <end position="183"/>
    </location>
</feature>
<proteinExistence type="predicted"/>
<gene>
    <name evidence="5" type="ORF">J437_LFUL008050</name>
</gene>
<comment type="subcellular location">
    <subcellularLocation>
        <location evidence="1">Nucleus</location>
    </subcellularLocation>
</comment>
<dbReference type="AlphaFoldDB" id="A0A8K0KGD4"/>
<evidence type="ECO:0000256" key="1">
    <source>
        <dbReference type="ARBA" id="ARBA00004123"/>
    </source>
</evidence>
<evidence type="ECO:0000259" key="4">
    <source>
        <dbReference type="PROSITE" id="PS50013"/>
    </source>
</evidence>
<dbReference type="PROSITE" id="PS00598">
    <property type="entry name" value="CHROMO_1"/>
    <property type="match status" value="1"/>
</dbReference>
<dbReference type="Proteomes" id="UP000792457">
    <property type="component" value="Unassembled WGS sequence"/>
</dbReference>
<keyword evidence="2" id="KW-0539">Nucleus</keyword>
<dbReference type="OrthoDB" id="5376140at2759"/>
<dbReference type="SMART" id="SM00298">
    <property type="entry name" value="CHROMO"/>
    <property type="match status" value="1"/>
</dbReference>
<dbReference type="PANTHER" id="PTHR22812">
    <property type="entry name" value="CHROMOBOX PROTEIN"/>
    <property type="match status" value="1"/>
</dbReference>
<accession>A0A8K0KGD4</accession>
<evidence type="ECO:0000256" key="2">
    <source>
        <dbReference type="ARBA" id="ARBA00023242"/>
    </source>
</evidence>
<reference evidence="5" key="2">
    <citation type="submission" date="2017-10" db="EMBL/GenBank/DDBJ databases">
        <title>Ladona fulva Genome sequencing and assembly.</title>
        <authorList>
            <person name="Murali S."/>
            <person name="Richards S."/>
            <person name="Bandaranaike D."/>
            <person name="Bellair M."/>
            <person name="Blankenburg K."/>
            <person name="Chao H."/>
            <person name="Dinh H."/>
            <person name="Doddapaneni H."/>
            <person name="Dugan-Rocha S."/>
            <person name="Elkadiri S."/>
            <person name="Gnanaolivu R."/>
            <person name="Hernandez B."/>
            <person name="Skinner E."/>
            <person name="Javaid M."/>
            <person name="Lee S."/>
            <person name="Li M."/>
            <person name="Ming W."/>
            <person name="Munidasa M."/>
            <person name="Muniz J."/>
            <person name="Nguyen L."/>
            <person name="Hughes D."/>
            <person name="Osuji N."/>
            <person name="Pu L.-L."/>
            <person name="Puazo M."/>
            <person name="Qu C."/>
            <person name="Quiroz J."/>
            <person name="Raj R."/>
            <person name="Weissenberger G."/>
            <person name="Xin Y."/>
            <person name="Zou X."/>
            <person name="Han Y."/>
            <person name="Worley K."/>
            <person name="Muzny D."/>
            <person name="Gibbs R."/>
        </authorList>
    </citation>
    <scope>NUCLEOTIDE SEQUENCE</scope>
    <source>
        <strain evidence="5">Sampled in the wild</strain>
    </source>
</reference>
<protein>
    <recommendedName>
        <fullName evidence="4">Chromo domain-containing protein</fullName>
    </recommendedName>
</protein>
<dbReference type="SUPFAM" id="SSF54160">
    <property type="entry name" value="Chromo domain-like"/>
    <property type="match status" value="1"/>
</dbReference>
<dbReference type="GO" id="GO:0005634">
    <property type="term" value="C:nucleus"/>
    <property type="evidence" value="ECO:0007669"/>
    <property type="project" value="UniProtKB-SubCell"/>
</dbReference>
<dbReference type="InterPro" id="IPR016197">
    <property type="entry name" value="Chromo-like_dom_sf"/>
</dbReference>
<organism evidence="5 6">
    <name type="scientific">Ladona fulva</name>
    <name type="common">Scarce chaser dragonfly</name>
    <name type="synonym">Libellula fulva</name>
    <dbReference type="NCBI Taxonomy" id="123851"/>
    <lineage>
        <taxon>Eukaryota</taxon>
        <taxon>Metazoa</taxon>
        <taxon>Ecdysozoa</taxon>
        <taxon>Arthropoda</taxon>
        <taxon>Hexapoda</taxon>
        <taxon>Insecta</taxon>
        <taxon>Pterygota</taxon>
        <taxon>Palaeoptera</taxon>
        <taxon>Odonata</taxon>
        <taxon>Epiprocta</taxon>
        <taxon>Anisoptera</taxon>
        <taxon>Libelluloidea</taxon>
        <taxon>Libellulidae</taxon>
        <taxon>Ladona</taxon>
    </lineage>
</organism>
<comment type="caution">
    <text evidence="5">The sequence shown here is derived from an EMBL/GenBank/DDBJ whole genome shotgun (WGS) entry which is preliminary data.</text>
</comment>
<keyword evidence="6" id="KW-1185">Reference proteome</keyword>
<dbReference type="InterPro" id="IPR051219">
    <property type="entry name" value="Heterochromatin_chromo-domain"/>
</dbReference>
<dbReference type="GO" id="GO:0005694">
    <property type="term" value="C:chromosome"/>
    <property type="evidence" value="ECO:0007669"/>
    <property type="project" value="UniProtKB-ARBA"/>
</dbReference>
<name>A0A8K0KGD4_LADFU</name>
<dbReference type="Gene3D" id="2.40.50.40">
    <property type="match status" value="1"/>
</dbReference>
<evidence type="ECO:0000313" key="5">
    <source>
        <dbReference type="EMBL" id="KAG8233828.1"/>
    </source>
</evidence>
<reference evidence="5" key="1">
    <citation type="submission" date="2013-04" db="EMBL/GenBank/DDBJ databases">
        <authorList>
            <person name="Qu J."/>
            <person name="Murali S.C."/>
            <person name="Bandaranaike D."/>
            <person name="Bellair M."/>
            <person name="Blankenburg K."/>
            <person name="Chao H."/>
            <person name="Dinh H."/>
            <person name="Doddapaneni H."/>
            <person name="Downs B."/>
            <person name="Dugan-Rocha S."/>
            <person name="Elkadiri S."/>
            <person name="Gnanaolivu R.D."/>
            <person name="Hernandez B."/>
            <person name="Javaid M."/>
            <person name="Jayaseelan J.C."/>
            <person name="Lee S."/>
            <person name="Li M."/>
            <person name="Ming W."/>
            <person name="Munidasa M."/>
            <person name="Muniz J."/>
            <person name="Nguyen L."/>
            <person name="Ongeri F."/>
            <person name="Osuji N."/>
            <person name="Pu L.-L."/>
            <person name="Puazo M."/>
            <person name="Qu C."/>
            <person name="Quiroz J."/>
            <person name="Raj R."/>
            <person name="Weissenberger G."/>
            <person name="Xin Y."/>
            <person name="Zou X."/>
            <person name="Han Y."/>
            <person name="Richards S."/>
            <person name="Worley K."/>
            <person name="Muzny D."/>
            <person name="Gibbs R."/>
        </authorList>
    </citation>
    <scope>NUCLEOTIDE SEQUENCE</scope>
    <source>
        <strain evidence="5">Sampled in the wild</strain>
    </source>
</reference>
<dbReference type="InterPro" id="IPR000953">
    <property type="entry name" value="Chromo/chromo_shadow_dom"/>
</dbReference>
<dbReference type="InterPro" id="IPR023779">
    <property type="entry name" value="Chromodomain_CS"/>
</dbReference>
<dbReference type="PROSITE" id="PS50013">
    <property type="entry name" value="CHROMO_2"/>
    <property type="match status" value="1"/>
</dbReference>
<dbReference type="Pfam" id="PF00385">
    <property type="entry name" value="Chromo"/>
    <property type="match status" value="1"/>
</dbReference>
<sequence length="276" mass="31872">MDQNVIQNIKLRYRKLLLTSILNDPVHNENLENALKKVEKVVEVRFKKGGKREFLIRWKGFSSSDDTWEPEENLNCPDLIEKFLQKLEKGRMAFLSCGRSVSSQILETMLILMRYTLQLFVELYSTSPFHHGTRWSSDFETKDIDIEVSGSESSISEDSDSESGDRPETIQDGEWSGLPLSGPSPPAPTRFFFEGESSMNFEEFSDVVPLKFFELFFNDDMIGFIANETNRYTSQSFRDKPSGSSAEKDKQWRDRDRFRHLCFFGACDVAEHHSKA</sequence>